<evidence type="ECO:0000313" key="3">
    <source>
        <dbReference type="Proteomes" id="UP000031575"/>
    </source>
</evidence>
<dbReference type="HOGENOM" id="CLU_1533553_0_0_1"/>
<feature type="compositionally biased region" description="Low complexity" evidence="1">
    <location>
        <begin position="150"/>
        <end position="166"/>
    </location>
</feature>
<sequence>MPATHMPRGTCDPSIMLRDVPALPPHDTAEFLGGVAVWRRCTGGDNGIEETLCYGLEKHLVVLAAKPLIFRLSLADSSTHNPPASFKGLAILTLCWSYIVSTKLLELQGRRAAYTKACLLPRRAVDYTPRANDYVLDMRGDGGSGGGDTSSGTTATADTGGSYTDGPYTAPEYQT</sequence>
<comment type="caution">
    <text evidence="2">The sequence shown here is derived from an EMBL/GenBank/DDBJ whole genome shotgun (WGS) entry which is preliminary data.</text>
</comment>
<keyword evidence="3" id="KW-1185">Reference proteome</keyword>
<gene>
    <name evidence="2" type="ORF">SPBR_01997</name>
</gene>
<name>A0A0C2IX44_9PEZI</name>
<dbReference type="EMBL" id="AWTV01000007">
    <property type="protein sequence ID" value="KIH91335.1"/>
    <property type="molecule type" value="Genomic_DNA"/>
</dbReference>
<organism evidence="2 3">
    <name type="scientific">Sporothrix brasiliensis 5110</name>
    <dbReference type="NCBI Taxonomy" id="1398154"/>
    <lineage>
        <taxon>Eukaryota</taxon>
        <taxon>Fungi</taxon>
        <taxon>Dikarya</taxon>
        <taxon>Ascomycota</taxon>
        <taxon>Pezizomycotina</taxon>
        <taxon>Sordariomycetes</taxon>
        <taxon>Sordariomycetidae</taxon>
        <taxon>Ophiostomatales</taxon>
        <taxon>Ophiostomataceae</taxon>
        <taxon>Sporothrix</taxon>
    </lineage>
</organism>
<proteinExistence type="predicted"/>
<evidence type="ECO:0000256" key="1">
    <source>
        <dbReference type="SAM" id="MobiDB-lite"/>
    </source>
</evidence>
<evidence type="ECO:0000313" key="2">
    <source>
        <dbReference type="EMBL" id="KIH91335.1"/>
    </source>
</evidence>
<reference evidence="2 3" key="1">
    <citation type="journal article" date="2014" name="BMC Genomics">
        <title>Comparative genomics of the major fungal agents of human and animal Sporotrichosis: Sporothrix schenckii and Sporothrix brasiliensis.</title>
        <authorList>
            <person name="Teixeira M.M."/>
            <person name="de Almeida L.G."/>
            <person name="Kubitschek-Barreira P."/>
            <person name="Alves F.L."/>
            <person name="Kioshima E.S."/>
            <person name="Abadio A.K."/>
            <person name="Fernandes L."/>
            <person name="Derengowski L.S."/>
            <person name="Ferreira K.S."/>
            <person name="Souza R.C."/>
            <person name="Ruiz J.C."/>
            <person name="de Andrade N.C."/>
            <person name="Paes H.C."/>
            <person name="Nicola A.M."/>
            <person name="Albuquerque P."/>
            <person name="Gerber A.L."/>
            <person name="Martins V.P."/>
            <person name="Peconick L.D."/>
            <person name="Neto A.V."/>
            <person name="Chaucanez C.B."/>
            <person name="Silva P.A."/>
            <person name="Cunha O.L."/>
            <person name="de Oliveira F.F."/>
            <person name="dos Santos T.C."/>
            <person name="Barros A.L."/>
            <person name="Soares M.A."/>
            <person name="de Oliveira L.M."/>
            <person name="Marini M.M."/>
            <person name="Villalobos-Duno H."/>
            <person name="Cunha M.M."/>
            <person name="de Hoog S."/>
            <person name="da Silveira J.F."/>
            <person name="Henrissat B."/>
            <person name="Nino-Vega G.A."/>
            <person name="Cisalpino P.S."/>
            <person name="Mora-Montes H.M."/>
            <person name="Almeida S.R."/>
            <person name="Stajich J.E."/>
            <person name="Lopes-Bezerra L.M."/>
            <person name="Vasconcelos A.T."/>
            <person name="Felipe M.S."/>
        </authorList>
    </citation>
    <scope>NUCLEOTIDE SEQUENCE [LARGE SCALE GENOMIC DNA]</scope>
    <source>
        <strain evidence="2 3">5110</strain>
    </source>
</reference>
<accession>A0A0C2IX44</accession>
<dbReference type="AlphaFoldDB" id="A0A0C2IX44"/>
<feature type="region of interest" description="Disordered" evidence="1">
    <location>
        <begin position="138"/>
        <end position="175"/>
    </location>
</feature>
<dbReference type="OrthoDB" id="3549294at2759"/>
<protein>
    <submittedName>
        <fullName evidence="2">Uncharacterized protein</fullName>
    </submittedName>
</protein>
<dbReference type="RefSeq" id="XP_040619345.1">
    <property type="nucleotide sequence ID" value="XM_040760306.1"/>
</dbReference>
<dbReference type="VEuPathDB" id="FungiDB:SPBR_01997"/>
<dbReference type="GeneID" id="63675227"/>
<dbReference type="Proteomes" id="UP000031575">
    <property type="component" value="Unassembled WGS sequence"/>
</dbReference>